<sequence length="195" mass="22139">MSLVEVVPYLNFWPTFFLHIKSEIELILTHVPYIEILHIGSTAVPNLAAKPIIDINVIVTSENFDAAVDAFMTAGYERKGSLGVPDRMAFRWNRPLRYPRRNIYVILEGSIGERNNRIVRDVLREREELREKYAQVKFELAKRGITIDEYVIAKTDVIMEILEAGGMGEEDRNLCRQLGEGTVEGGGVMSPAELM</sequence>
<dbReference type="PANTHER" id="PTHR34822">
    <property type="entry name" value="GRPB DOMAIN PROTEIN (AFU_ORTHOLOGUE AFUA_1G01530)"/>
    <property type="match status" value="1"/>
</dbReference>
<dbReference type="Pfam" id="PF04229">
    <property type="entry name" value="GrpB"/>
    <property type="match status" value="1"/>
</dbReference>
<dbReference type="EMBL" id="MU006095">
    <property type="protein sequence ID" value="KAF2839008.1"/>
    <property type="molecule type" value="Genomic_DNA"/>
</dbReference>
<gene>
    <name evidence="1" type="ORF">M501DRAFT_755052</name>
</gene>
<dbReference type="Proteomes" id="UP000799429">
    <property type="component" value="Unassembled WGS sequence"/>
</dbReference>
<evidence type="ECO:0008006" key="3">
    <source>
        <dbReference type="Google" id="ProtNLM"/>
    </source>
</evidence>
<dbReference type="PANTHER" id="PTHR34822:SF1">
    <property type="entry name" value="GRPB FAMILY PROTEIN"/>
    <property type="match status" value="1"/>
</dbReference>
<reference evidence="1" key="1">
    <citation type="journal article" date="2020" name="Stud. Mycol.">
        <title>101 Dothideomycetes genomes: a test case for predicting lifestyles and emergence of pathogens.</title>
        <authorList>
            <person name="Haridas S."/>
            <person name="Albert R."/>
            <person name="Binder M."/>
            <person name="Bloem J."/>
            <person name="Labutti K."/>
            <person name="Salamov A."/>
            <person name="Andreopoulos B."/>
            <person name="Baker S."/>
            <person name="Barry K."/>
            <person name="Bills G."/>
            <person name="Bluhm B."/>
            <person name="Cannon C."/>
            <person name="Castanera R."/>
            <person name="Culley D."/>
            <person name="Daum C."/>
            <person name="Ezra D."/>
            <person name="Gonzalez J."/>
            <person name="Henrissat B."/>
            <person name="Kuo A."/>
            <person name="Liang C."/>
            <person name="Lipzen A."/>
            <person name="Lutzoni F."/>
            <person name="Magnuson J."/>
            <person name="Mondo S."/>
            <person name="Nolan M."/>
            <person name="Ohm R."/>
            <person name="Pangilinan J."/>
            <person name="Park H.-J."/>
            <person name="Ramirez L."/>
            <person name="Alfaro M."/>
            <person name="Sun H."/>
            <person name="Tritt A."/>
            <person name="Yoshinaga Y."/>
            <person name="Zwiers L.-H."/>
            <person name="Turgeon B."/>
            <person name="Goodwin S."/>
            <person name="Spatafora J."/>
            <person name="Crous P."/>
            <person name="Grigoriev I."/>
        </authorList>
    </citation>
    <scope>NUCLEOTIDE SEQUENCE</scope>
    <source>
        <strain evidence="1">CBS 101060</strain>
    </source>
</reference>
<comment type="caution">
    <text evidence="1">The sequence shown here is derived from an EMBL/GenBank/DDBJ whole genome shotgun (WGS) entry which is preliminary data.</text>
</comment>
<dbReference type="AlphaFoldDB" id="A0A9P4VPP3"/>
<dbReference type="Gene3D" id="3.30.460.10">
    <property type="entry name" value="Beta Polymerase, domain 2"/>
    <property type="match status" value="1"/>
</dbReference>
<proteinExistence type="predicted"/>
<dbReference type="OrthoDB" id="630895at2759"/>
<evidence type="ECO:0000313" key="2">
    <source>
        <dbReference type="Proteomes" id="UP000799429"/>
    </source>
</evidence>
<dbReference type="SUPFAM" id="SSF81301">
    <property type="entry name" value="Nucleotidyltransferase"/>
    <property type="match status" value="1"/>
</dbReference>
<dbReference type="InterPro" id="IPR043519">
    <property type="entry name" value="NT_sf"/>
</dbReference>
<name>A0A9P4VPP3_9PEZI</name>
<protein>
    <recommendedName>
        <fullName evidence="3">GrpB domain protein</fullName>
    </recommendedName>
</protein>
<organism evidence="1 2">
    <name type="scientific">Patellaria atrata CBS 101060</name>
    <dbReference type="NCBI Taxonomy" id="1346257"/>
    <lineage>
        <taxon>Eukaryota</taxon>
        <taxon>Fungi</taxon>
        <taxon>Dikarya</taxon>
        <taxon>Ascomycota</taxon>
        <taxon>Pezizomycotina</taxon>
        <taxon>Dothideomycetes</taxon>
        <taxon>Dothideomycetes incertae sedis</taxon>
        <taxon>Patellariales</taxon>
        <taxon>Patellariaceae</taxon>
        <taxon>Patellaria</taxon>
    </lineage>
</organism>
<dbReference type="InterPro" id="IPR007344">
    <property type="entry name" value="GrpB/CoaE"/>
</dbReference>
<accession>A0A9P4VPP3</accession>
<evidence type="ECO:0000313" key="1">
    <source>
        <dbReference type="EMBL" id="KAF2839008.1"/>
    </source>
</evidence>
<keyword evidence="2" id="KW-1185">Reference proteome</keyword>